<dbReference type="InterPro" id="IPR052207">
    <property type="entry name" value="Max-like/E-box_TFs"/>
</dbReference>
<feature type="region of interest" description="Disordered" evidence="7">
    <location>
        <begin position="355"/>
        <end position="395"/>
    </location>
</feature>
<dbReference type="GO" id="GO:0000978">
    <property type="term" value="F:RNA polymerase II cis-regulatory region sequence-specific DNA binding"/>
    <property type="evidence" value="ECO:0007669"/>
    <property type="project" value="TreeGrafter"/>
</dbReference>
<feature type="compositionally biased region" description="Low complexity" evidence="7">
    <location>
        <begin position="363"/>
        <end position="382"/>
    </location>
</feature>
<feature type="coiled-coil region" evidence="6">
    <location>
        <begin position="1130"/>
        <end position="1171"/>
    </location>
</feature>
<feature type="compositionally biased region" description="Low complexity" evidence="7">
    <location>
        <begin position="1016"/>
        <end position="1048"/>
    </location>
</feature>
<dbReference type="GO" id="GO:0046983">
    <property type="term" value="F:protein dimerization activity"/>
    <property type="evidence" value="ECO:0007669"/>
    <property type="project" value="InterPro"/>
</dbReference>
<keyword evidence="5" id="KW-0539">Nucleus</keyword>
<feature type="compositionally biased region" description="Low complexity" evidence="7">
    <location>
        <begin position="300"/>
        <end position="317"/>
    </location>
</feature>
<keyword evidence="4" id="KW-0804">Transcription</keyword>
<feature type="region of interest" description="Disordered" evidence="7">
    <location>
        <begin position="298"/>
        <end position="322"/>
    </location>
</feature>
<name>A0A8D8UD93_9HEMI</name>
<feature type="region of interest" description="Disordered" evidence="7">
    <location>
        <begin position="1008"/>
        <end position="1096"/>
    </location>
</feature>
<protein>
    <submittedName>
        <fullName evidence="9">Carbohydrate-responsive element-binding protein</fullName>
    </submittedName>
</protein>
<evidence type="ECO:0000256" key="3">
    <source>
        <dbReference type="ARBA" id="ARBA00023125"/>
    </source>
</evidence>
<feature type="region of interest" description="Disordered" evidence="7">
    <location>
        <begin position="523"/>
        <end position="587"/>
    </location>
</feature>
<dbReference type="InterPro" id="IPR036638">
    <property type="entry name" value="HLH_DNA-bd_sf"/>
</dbReference>
<keyword evidence="2" id="KW-0805">Transcription regulation</keyword>
<dbReference type="EMBL" id="HBUF01340531">
    <property type="protein sequence ID" value="CAG6702547.1"/>
    <property type="molecule type" value="Transcribed_RNA"/>
</dbReference>
<evidence type="ECO:0000313" key="9">
    <source>
        <dbReference type="EMBL" id="CAG6702510.1"/>
    </source>
</evidence>
<dbReference type="CDD" id="cd21739">
    <property type="entry name" value="NES2-NLS_ChREBP-like"/>
    <property type="match status" value="1"/>
</dbReference>
<evidence type="ECO:0000256" key="5">
    <source>
        <dbReference type="ARBA" id="ARBA00023242"/>
    </source>
</evidence>
<reference evidence="9" key="1">
    <citation type="submission" date="2021-05" db="EMBL/GenBank/DDBJ databases">
        <authorList>
            <person name="Alioto T."/>
            <person name="Alioto T."/>
            <person name="Gomez Garrido J."/>
        </authorList>
    </citation>
    <scope>NUCLEOTIDE SEQUENCE</scope>
</reference>
<accession>A0A8D8UD93</accession>
<keyword evidence="3" id="KW-0238">DNA-binding</keyword>
<feature type="domain" description="BHLH" evidence="8">
    <location>
        <begin position="1086"/>
        <end position="1140"/>
    </location>
</feature>
<sequence length="1292" mass="142082">MANYNTNGPNYNLMNYNNNNNIVKRKESIHSGHFMISQFEVDEEEDEIMPQVPQDDIKMVIEPVTIVQYGGVVRTSSAIRRGRVKSDVIETSLTKLFECMSLAYRQKLTSPKWNRFKGIRLRWKDKIRLNNVIWRCWHMQFVSKKNALVCQFASPLDADTHNKPEAVVLEGKYWKRKLHAVTAEYKKWRQFFHIQRQDSDELADMLEWQPGSNDSNSNASMLMDEDYMEFMSDTLFSTISSQSFFFPDSKELSRVAYNADFIQPSLVQLQPNLDELMDGFEPFQDLLCPKLPTVIEEQYPSPSSSLSSSLPSQLSHSPKSRPLAHHGAATIIALAQSSSIRNSIGKSADYRSITSGKGSADYQQNLSGKSSSSSDYQQHLSSNAPPTGKDYTNLAGNDLSSALAANNQTNLTSLSGNQVNQGLVKSEYHLTQSANLPTSSVVKPIDYLLNVKQESGTSQPLHHHPNIIYSTRGAGALDGTVSTLLNTSVAKTTTTQKQQEHVGYNFVPQGGEKTSVFSYAPAASNNTSKPAPPPAYPLYSRGKSDANYSTQAAPSNNYDDNSKQQQQPQQTNSGGDPAAMYNNYPDTKPGVTVQYNYGKSIHYYDKAPPYKTVEQSYKGNSTVENPYKPTLIGYDGKLFDVNQAYDKVNMNVPAQEKPNSSVNQAYSQKNMSSVNHGVQGVNSMSMGGGMSSLNQGSGAGQQYAAYHSNQYIHDVRNEYSSNLSASGSSYQSQLSYSEPSYPPTSGGPHPHVGSTPQYSRGGGQSAPPTASAPPPPTYSNYYREPSPYQQALDFKLPSPSTSSSASTTGSSYQPSSSSRRTSLVQPPPQSPDSGVTGPCSPVSGLRRPGSVGEDYALPPKPQSMKMMRNRTRSSCNLLNPRHFLNTATDPNLVNHNSALLAQLLTSNSHTSYGGLPKASAVCTGETISCPGYTGRSRTPDSVYVPPPQEQVVPPAPPSYPPYPPKSAFLVSSQSEGSLFSLFNSRAANFTQEQNQVLQRQARIIHEKNQNLRNFTSNGSSSGINQSQYMSGASSTSSLAATSPSSSRPPDSPEPLSPPTGSSHHATAPPQPPGLSPPRQQTHYKEHRRVSHINAEQKRRCNIKNGFDTLHMLIPHLSHNPNTKMSKAAMLQKGAEYIKQLRGERSQLKEEMEALRQQVDQLNAQISNSQSLLPATGAPVSRHRVTRMREMFDSYVASRTQDNWKFWLLSLVCAPLLESYSASVNGSTMQDMTRSTLAWSEQHCSLGNLRRIVLEALRYLSTCTDILSDPSLLPDQALRAVSRPPDRSSDRPG</sequence>
<evidence type="ECO:0000256" key="4">
    <source>
        <dbReference type="ARBA" id="ARBA00023163"/>
    </source>
</evidence>
<dbReference type="SUPFAM" id="SSF47459">
    <property type="entry name" value="HLH, helix-loop-helix DNA-binding domain"/>
    <property type="match status" value="1"/>
</dbReference>
<organism evidence="9">
    <name type="scientific">Cacopsylla melanoneura</name>
    <dbReference type="NCBI Taxonomy" id="428564"/>
    <lineage>
        <taxon>Eukaryota</taxon>
        <taxon>Metazoa</taxon>
        <taxon>Ecdysozoa</taxon>
        <taxon>Arthropoda</taxon>
        <taxon>Hexapoda</taxon>
        <taxon>Insecta</taxon>
        <taxon>Pterygota</taxon>
        <taxon>Neoptera</taxon>
        <taxon>Paraneoptera</taxon>
        <taxon>Hemiptera</taxon>
        <taxon>Sternorrhyncha</taxon>
        <taxon>Psylloidea</taxon>
        <taxon>Psyllidae</taxon>
        <taxon>Psyllinae</taxon>
        <taxon>Cacopsylla</taxon>
    </lineage>
</organism>
<evidence type="ECO:0000259" key="8">
    <source>
        <dbReference type="PROSITE" id="PS50888"/>
    </source>
</evidence>
<evidence type="ECO:0000256" key="1">
    <source>
        <dbReference type="ARBA" id="ARBA00004123"/>
    </source>
</evidence>
<evidence type="ECO:0000256" key="7">
    <source>
        <dbReference type="SAM" id="MobiDB-lite"/>
    </source>
</evidence>
<comment type="subcellular location">
    <subcellularLocation>
        <location evidence="1">Nucleus</location>
    </subcellularLocation>
</comment>
<feature type="compositionally biased region" description="Low complexity" evidence="7">
    <location>
        <begin position="722"/>
        <end position="739"/>
    </location>
</feature>
<dbReference type="PROSITE" id="PS50888">
    <property type="entry name" value="BHLH"/>
    <property type="match status" value="1"/>
</dbReference>
<evidence type="ECO:0000256" key="2">
    <source>
        <dbReference type="ARBA" id="ARBA00023015"/>
    </source>
</evidence>
<dbReference type="CDD" id="cd11405">
    <property type="entry name" value="bHLHzip_MLXIP_like"/>
    <property type="match status" value="1"/>
</dbReference>
<feature type="compositionally biased region" description="Polar residues" evidence="7">
    <location>
        <begin position="546"/>
        <end position="559"/>
    </location>
</feature>
<dbReference type="SMART" id="SM00353">
    <property type="entry name" value="HLH"/>
    <property type="match status" value="1"/>
</dbReference>
<dbReference type="PANTHER" id="PTHR15741">
    <property type="entry name" value="BASIC HELIX-LOOP-HELIX ZIP TRANSCRIPTION FACTOR"/>
    <property type="match status" value="1"/>
</dbReference>
<dbReference type="GO" id="GO:0005634">
    <property type="term" value="C:nucleus"/>
    <property type="evidence" value="ECO:0007669"/>
    <property type="project" value="UniProtKB-SubCell"/>
</dbReference>
<evidence type="ECO:0000256" key="6">
    <source>
        <dbReference type="SAM" id="Coils"/>
    </source>
</evidence>
<dbReference type="PANTHER" id="PTHR15741:SF37">
    <property type="entry name" value="LD38259P"/>
    <property type="match status" value="1"/>
</dbReference>
<feature type="region of interest" description="Disordered" evidence="7">
    <location>
        <begin position="722"/>
        <end position="868"/>
    </location>
</feature>
<dbReference type="EMBL" id="HBUF01340526">
    <property type="protein sequence ID" value="CAG6702510.1"/>
    <property type="molecule type" value="Transcribed_RNA"/>
</dbReference>
<keyword evidence="6" id="KW-0175">Coiled coil</keyword>
<dbReference type="GO" id="GO:0000981">
    <property type="term" value="F:DNA-binding transcription factor activity, RNA polymerase II-specific"/>
    <property type="evidence" value="ECO:0007669"/>
    <property type="project" value="TreeGrafter"/>
</dbReference>
<dbReference type="InterPro" id="IPR011598">
    <property type="entry name" value="bHLH_dom"/>
</dbReference>
<dbReference type="FunFam" id="4.10.280.10:FF:000094">
    <property type="entry name" value="Blast:Carbohydrate-responsive element-binding protein"/>
    <property type="match status" value="1"/>
</dbReference>
<proteinExistence type="predicted"/>
<dbReference type="Pfam" id="PF00010">
    <property type="entry name" value="HLH"/>
    <property type="match status" value="1"/>
</dbReference>
<feature type="compositionally biased region" description="Low complexity" evidence="7">
    <location>
        <begin position="797"/>
        <end position="822"/>
    </location>
</feature>
<dbReference type="Gene3D" id="4.10.280.10">
    <property type="entry name" value="Helix-loop-helix DNA-binding domain"/>
    <property type="match status" value="1"/>
</dbReference>